<gene>
    <name evidence="2" type="ORF">FALBO_1259</name>
</gene>
<keyword evidence="3" id="KW-1185">Reference proteome</keyword>
<reference evidence="2 3" key="1">
    <citation type="submission" date="2020-01" db="EMBL/GenBank/DDBJ databases">
        <title>Identification and distribution of gene clusters putatively required for synthesis of sphingolipid metabolism inhibitors in phylogenetically diverse species of the filamentous fungus Fusarium.</title>
        <authorList>
            <person name="Kim H.-S."/>
            <person name="Busman M."/>
            <person name="Brown D.W."/>
            <person name="Divon H."/>
            <person name="Uhlig S."/>
            <person name="Proctor R.H."/>
        </authorList>
    </citation>
    <scope>NUCLEOTIDE SEQUENCE [LARGE SCALE GENOMIC DNA]</scope>
    <source>
        <strain evidence="2 3">NRRL 20459</strain>
    </source>
</reference>
<dbReference type="OrthoDB" id="5081014at2759"/>
<evidence type="ECO:0000256" key="1">
    <source>
        <dbReference type="SAM" id="MobiDB-lite"/>
    </source>
</evidence>
<sequence length="106" mass="11996">MASNISSTGAVCYLNLTDAHSNNHDSGDARNPNASSHQISTSVPEDRHYSINRYLARRDRVPPSHPEYRLREPLGLRPQTGERESRQESRRRMQEILGAIDAQLKS</sequence>
<evidence type="ECO:0000313" key="2">
    <source>
        <dbReference type="EMBL" id="KAF4471822.1"/>
    </source>
</evidence>
<dbReference type="EMBL" id="JAADYS010000162">
    <property type="protein sequence ID" value="KAF4471822.1"/>
    <property type="molecule type" value="Genomic_DNA"/>
</dbReference>
<name>A0A8H4LNK9_9HYPO</name>
<organism evidence="2 3">
    <name type="scientific">Fusarium albosuccineum</name>
    <dbReference type="NCBI Taxonomy" id="1237068"/>
    <lineage>
        <taxon>Eukaryota</taxon>
        <taxon>Fungi</taxon>
        <taxon>Dikarya</taxon>
        <taxon>Ascomycota</taxon>
        <taxon>Pezizomycotina</taxon>
        <taxon>Sordariomycetes</taxon>
        <taxon>Hypocreomycetidae</taxon>
        <taxon>Hypocreales</taxon>
        <taxon>Nectriaceae</taxon>
        <taxon>Fusarium</taxon>
        <taxon>Fusarium decemcellulare species complex</taxon>
    </lineage>
</organism>
<accession>A0A8H4LNK9</accession>
<protein>
    <submittedName>
        <fullName evidence="2">Uncharacterized protein</fullName>
    </submittedName>
</protein>
<comment type="caution">
    <text evidence="2">The sequence shown here is derived from an EMBL/GenBank/DDBJ whole genome shotgun (WGS) entry which is preliminary data.</text>
</comment>
<dbReference type="Proteomes" id="UP000554235">
    <property type="component" value="Unassembled WGS sequence"/>
</dbReference>
<dbReference type="AlphaFoldDB" id="A0A8H4LNK9"/>
<proteinExistence type="predicted"/>
<evidence type="ECO:0000313" key="3">
    <source>
        <dbReference type="Proteomes" id="UP000554235"/>
    </source>
</evidence>
<feature type="compositionally biased region" description="Polar residues" evidence="1">
    <location>
        <begin position="32"/>
        <end position="43"/>
    </location>
</feature>
<feature type="compositionally biased region" description="Basic and acidic residues" evidence="1">
    <location>
        <begin position="56"/>
        <end position="91"/>
    </location>
</feature>
<feature type="region of interest" description="Disordered" evidence="1">
    <location>
        <begin position="18"/>
        <end position="91"/>
    </location>
</feature>